<dbReference type="Pfam" id="PF09902">
    <property type="entry name" value="DUF2129"/>
    <property type="match status" value="1"/>
</dbReference>
<reference evidence="2 3" key="1">
    <citation type="submission" date="2021-11" db="EMBL/GenBank/DDBJ databases">
        <title>Comparative genomics of bee honey and flower isolates.</title>
        <authorList>
            <person name="Bechtner J.D."/>
            <person name="Gallus M.K."/>
            <person name="Ehrmann M."/>
        </authorList>
    </citation>
    <scope>NUCLEOTIDE SEQUENCE [LARGE SCALE GENOMIC DNA]</scope>
    <source>
        <strain evidence="2 3">M161</strain>
    </source>
</reference>
<proteinExistence type="predicted"/>
<evidence type="ECO:0000313" key="2">
    <source>
        <dbReference type="EMBL" id="MCK8624722.1"/>
    </source>
</evidence>
<organism evidence="2 3">
    <name type="scientific">Apilactobacillus xinyiensis</name>
    <dbReference type="NCBI Taxonomy" id="2841032"/>
    <lineage>
        <taxon>Bacteria</taxon>
        <taxon>Bacillati</taxon>
        <taxon>Bacillota</taxon>
        <taxon>Bacilli</taxon>
        <taxon>Lactobacillales</taxon>
        <taxon>Lactobacillaceae</taxon>
        <taxon>Apilactobacillus</taxon>
    </lineage>
</organism>
<accession>A0ABT0I1X6</accession>
<dbReference type="InterPro" id="IPR016979">
    <property type="entry name" value="DUF2129"/>
</dbReference>
<name>A0ABT0I1X6_9LACO</name>
<dbReference type="EMBL" id="JAJIAO010000003">
    <property type="protein sequence ID" value="MCK8624722.1"/>
    <property type="molecule type" value="Genomic_DNA"/>
</dbReference>
<comment type="caution">
    <text evidence="2">The sequence shown here is derived from an EMBL/GenBank/DDBJ whole genome shotgun (WGS) entry which is preliminary data.</text>
</comment>
<protein>
    <submittedName>
        <fullName evidence="2">YlbG family protein</fullName>
    </submittedName>
</protein>
<dbReference type="RefSeq" id="WP_220728189.1">
    <property type="nucleotide sequence ID" value="NZ_BPLM01000005.1"/>
</dbReference>
<evidence type="ECO:0000313" key="3">
    <source>
        <dbReference type="Proteomes" id="UP001522905"/>
    </source>
</evidence>
<sequence length="91" mass="10704">MNIESRSCLIVFIKSINKFKNLYKYGMVYYVSKSSNYVIMYVNTDNLENIKDTINQLNFVNKVTVSSYKKIYNQLSMKEKADISSKKADEY</sequence>
<gene>
    <name evidence="2" type="ORF">LNP07_04255</name>
</gene>
<evidence type="ECO:0000256" key="1">
    <source>
        <dbReference type="ARBA" id="ARBA00022490"/>
    </source>
</evidence>
<keyword evidence="1" id="KW-0963">Cytoplasm</keyword>
<keyword evidence="3" id="KW-1185">Reference proteome</keyword>
<dbReference type="Proteomes" id="UP001522905">
    <property type="component" value="Unassembled WGS sequence"/>
</dbReference>